<dbReference type="Proteomes" id="UP001165489">
    <property type="component" value="Unassembled WGS sequence"/>
</dbReference>
<feature type="domain" description="DUF4143" evidence="1">
    <location>
        <begin position="13"/>
        <end position="81"/>
    </location>
</feature>
<dbReference type="PANTHER" id="PTHR33295:SF7">
    <property type="entry name" value="ATPASE"/>
    <property type="match status" value="1"/>
</dbReference>
<sequence>MLIIDEIQESDKAITGMDAKTILDGNKLFEEFKGLLTEQYVLQQLLCNDISLYYWSAERSTAEIDFLIQSSGRIYPIEVKAEENLKAKSLKFFAEKYDLPLAIRISMSSYRKEDWLVNIPLFAIGMLRFDKL</sequence>
<proteinExistence type="predicted"/>
<accession>A0ABS9UZH2</accession>
<evidence type="ECO:0000313" key="3">
    <source>
        <dbReference type="Proteomes" id="UP001165489"/>
    </source>
</evidence>
<dbReference type="InterPro" id="IPR025420">
    <property type="entry name" value="DUF4143"/>
</dbReference>
<gene>
    <name evidence="2" type="ORF">MM239_09255</name>
</gene>
<comment type="caution">
    <text evidence="2">The sequence shown here is derived from an EMBL/GenBank/DDBJ whole genome shotgun (WGS) entry which is preliminary data.</text>
</comment>
<keyword evidence="3" id="KW-1185">Reference proteome</keyword>
<dbReference type="RefSeq" id="WP_241347922.1">
    <property type="nucleotide sequence ID" value="NZ_JAKZGP010000019.1"/>
</dbReference>
<protein>
    <submittedName>
        <fullName evidence="2">DUF4143 domain-containing protein</fullName>
    </submittedName>
</protein>
<organism evidence="2 3">
    <name type="scientific">Belliella filtrata</name>
    <dbReference type="NCBI Taxonomy" id="2923435"/>
    <lineage>
        <taxon>Bacteria</taxon>
        <taxon>Pseudomonadati</taxon>
        <taxon>Bacteroidota</taxon>
        <taxon>Cytophagia</taxon>
        <taxon>Cytophagales</taxon>
        <taxon>Cyclobacteriaceae</taxon>
        <taxon>Belliella</taxon>
    </lineage>
</organism>
<dbReference type="PANTHER" id="PTHR33295">
    <property type="entry name" value="ATPASE"/>
    <property type="match status" value="1"/>
</dbReference>
<reference evidence="2" key="1">
    <citation type="submission" date="2022-03" db="EMBL/GenBank/DDBJ databases">
        <title>De novo assembled genomes of Belliella spp. (Cyclobacteriaceae) strains.</title>
        <authorList>
            <person name="Szabo A."/>
            <person name="Korponai K."/>
            <person name="Felfoldi T."/>
        </authorList>
    </citation>
    <scope>NUCLEOTIDE SEQUENCE</scope>
    <source>
        <strain evidence="2">DSM 111904</strain>
    </source>
</reference>
<dbReference type="EMBL" id="JAKZGP010000019">
    <property type="protein sequence ID" value="MCH7409582.1"/>
    <property type="molecule type" value="Genomic_DNA"/>
</dbReference>
<dbReference type="Pfam" id="PF13635">
    <property type="entry name" value="DUF4143"/>
    <property type="match status" value="1"/>
</dbReference>
<evidence type="ECO:0000259" key="1">
    <source>
        <dbReference type="Pfam" id="PF13635"/>
    </source>
</evidence>
<name>A0ABS9UZH2_9BACT</name>
<evidence type="ECO:0000313" key="2">
    <source>
        <dbReference type="EMBL" id="MCH7409582.1"/>
    </source>
</evidence>